<feature type="region of interest" description="Disordered" evidence="1">
    <location>
        <begin position="91"/>
        <end position="112"/>
    </location>
</feature>
<dbReference type="Gramene" id="TVU17485">
    <property type="protein sequence ID" value="TVU17485"/>
    <property type="gene ID" value="EJB05_33523"/>
</dbReference>
<comment type="caution">
    <text evidence="2">The sequence shown here is derived from an EMBL/GenBank/DDBJ whole genome shotgun (WGS) entry which is preliminary data.</text>
</comment>
<sequence length="141" mass="14322">MQAEVSAHWLTARRTGKQGRGGGGADSASFFFSFLSSLGGGCLVSAGAGEGGPSCCWSFTMDAGNAAGALSLSAATGDGGGTCCFSSMDAGGAPATEEPPAARPSTPPRDSSFYRCEEDCRLRINGMDDTIRSLVISIYKC</sequence>
<gene>
    <name evidence="2" type="ORF">EJB05_33523</name>
</gene>
<proteinExistence type="predicted"/>
<accession>A0A5J9U1Q3</accession>
<reference evidence="2 3" key="1">
    <citation type="journal article" date="2019" name="Sci. Rep.">
        <title>A high-quality genome of Eragrostis curvula grass provides insights into Poaceae evolution and supports new strategies to enhance forage quality.</title>
        <authorList>
            <person name="Carballo J."/>
            <person name="Santos B.A.C.M."/>
            <person name="Zappacosta D."/>
            <person name="Garbus I."/>
            <person name="Selva J.P."/>
            <person name="Gallo C.A."/>
            <person name="Diaz A."/>
            <person name="Albertini E."/>
            <person name="Caccamo M."/>
            <person name="Echenique V."/>
        </authorList>
    </citation>
    <scope>NUCLEOTIDE SEQUENCE [LARGE SCALE GENOMIC DNA]</scope>
    <source>
        <strain evidence="3">cv. Victoria</strain>
        <tissue evidence="2">Leaf</tissue>
    </source>
</reference>
<feature type="region of interest" description="Disordered" evidence="1">
    <location>
        <begin position="1"/>
        <end position="23"/>
    </location>
</feature>
<dbReference type="AlphaFoldDB" id="A0A5J9U1Q3"/>
<organism evidence="2 3">
    <name type="scientific">Eragrostis curvula</name>
    <name type="common">weeping love grass</name>
    <dbReference type="NCBI Taxonomy" id="38414"/>
    <lineage>
        <taxon>Eukaryota</taxon>
        <taxon>Viridiplantae</taxon>
        <taxon>Streptophyta</taxon>
        <taxon>Embryophyta</taxon>
        <taxon>Tracheophyta</taxon>
        <taxon>Spermatophyta</taxon>
        <taxon>Magnoliopsida</taxon>
        <taxon>Liliopsida</taxon>
        <taxon>Poales</taxon>
        <taxon>Poaceae</taxon>
        <taxon>PACMAD clade</taxon>
        <taxon>Chloridoideae</taxon>
        <taxon>Eragrostideae</taxon>
        <taxon>Eragrostidinae</taxon>
        <taxon>Eragrostis</taxon>
    </lineage>
</organism>
<name>A0A5J9U1Q3_9POAL</name>
<protein>
    <submittedName>
        <fullName evidence="2">Uncharacterized protein</fullName>
    </submittedName>
</protein>
<evidence type="ECO:0000313" key="3">
    <source>
        <dbReference type="Proteomes" id="UP000324897"/>
    </source>
</evidence>
<dbReference type="Proteomes" id="UP000324897">
    <property type="component" value="Chromosome 7"/>
</dbReference>
<dbReference type="EMBL" id="RWGY01000029">
    <property type="protein sequence ID" value="TVU17485.1"/>
    <property type="molecule type" value="Genomic_DNA"/>
</dbReference>
<keyword evidence="3" id="KW-1185">Reference proteome</keyword>
<evidence type="ECO:0000256" key="1">
    <source>
        <dbReference type="SAM" id="MobiDB-lite"/>
    </source>
</evidence>
<evidence type="ECO:0000313" key="2">
    <source>
        <dbReference type="EMBL" id="TVU17485.1"/>
    </source>
</evidence>